<dbReference type="Proteomes" id="UP001556367">
    <property type="component" value="Unassembled WGS sequence"/>
</dbReference>
<gene>
    <name evidence="1" type="ORF">HGRIS_006527</name>
</gene>
<proteinExistence type="predicted"/>
<reference evidence="2" key="1">
    <citation type="submission" date="2024-06" db="EMBL/GenBank/DDBJ databases">
        <title>Multi-omics analyses provide insights into the biosynthesis of the anticancer antibiotic pleurotin in Hohenbuehelia grisea.</title>
        <authorList>
            <person name="Weaver J.A."/>
            <person name="Alberti F."/>
        </authorList>
    </citation>
    <scope>NUCLEOTIDE SEQUENCE [LARGE SCALE GENOMIC DNA]</scope>
    <source>
        <strain evidence="2">T-177</strain>
    </source>
</reference>
<name>A0ABR3J9H9_9AGAR</name>
<accession>A0ABR3J9H9</accession>
<keyword evidence="2" id="KW-1185">Reference proteome</keyword>
<sequence>MAPNTGTTVADGIQDISALLPLLGTEQCEQHVGSALVGGYLYAAFAPLSIFGSLGIARAGVKAVVACLHFRTHRGAKLLQSAGFEPVGKALSQIMWKGDCYVAETQLTETLKKLQITDVTNLSVKEEILP</sequence>
<evidence type="ECO:0000313" key="2">
    <source>
        <dbReference type="Proteomes" id="UP001556367"/>
    </source>
</evidence>
<comment type="caution">
    <text evidence="1">The sequence shown here is derived from an EMBL/GenBank/DDBJ whole genome shotgun (WGS) entry which is preliminary data.</text>
</comment>
<organism evidence="1 2">
    <name type="scientific">Hohenbuehelia grisea</name>
    <dbReference type="NCBI Taxonomy" id="104357"/>
    <lineage>
        <taxon>Eukaryota</taxon>
        <taxon>Fungi</taxon>
        <taxon>Dikarya</taxon>
        <taxon>Basidiomycota</taxon>
        <taxon>Agaricomycotina</taxon>
        <taxon>Agaricomycetes</taxon>
        <taxon>Agaricomycetidae</taxon>
        <taxon>Agaricales</taxon>
        <taxon>Pleurotineae</taxon>
        <taxon>Pleurotaceae</taxon>
        <taxon>Hohenbuehelia</taxon>
    </lineage>
</organism>
<dbReference type="EMBL" id="JASNQZ010000010">
    <property type="protein sequence ID" value="KAL0952237.1"/>
    <property type="molecule type" value="Genomic_DNA"/>
</dbReference>
<protein>
    <submittedName>
        <fullName evidence="1">Uncharacterized protein</fullName>
    </submittedName>
</protein>
<evidence type="ECO:0000313" key="1">
    <source>
        <dbReference type="EMBL" id="KAL0952237.1"/>
    </source>
</evidence>